<keyword evidence="2" id="KW-1185">Reference proteome</keyword>
<evidence type="ECO:0000313" key="2">
    <source>
        <dbReference type="Proteomes" id="UP000004394"/>
    </source>
</evidence>
<dbReference type="Proteomes" id="UP000004394">
    <property type="component" value="Unassembled WGS sequence"/>
</dbReference>
<comment type="caution">
    <text evidence="1">The sequence shown here is derived from an EMBL/GenBank/DDBJ whole genome shotgun (WGS) entry which is preliminary data.</text>
</comment>
<dbReference type="EMBL" id="AEEI01000047">
    <property type="protein sequence ID" value="EFM01651.1"/>
    <property type="molecule type" value="Genomic_DNA"/>
</dbReference>
<name>E0NT79_9BACT</name>
<gene>
    <name evidence="1" type="ORF">HMPREF0658_1381</name>
</gene>
<proteinExistence type="predicted"/>
<feature type="non-terminal residue" evidence="1">
    <location>
        <position position="1"/>
    </location>
</feature>
<organism evidence="1 2">
    <name type="scientific">Hoylesella marshii DSM 16973 = JCM 13450</name>
    <dbReference type="NCBI Taxonomy" id="862515"/>
    <lineage>
        <taxon>Bacteria</taxon>
        <taxon>Pseudomonadati</taxon>
        <taxon>Bacteroidota</taxon>
        <taxon>Bacteroidia</taxon>
        <taxon>Bacteroidales</taxon>
        <taxon>Prevotellaceae</taxon>
        <taxon>Hoylesella</taxon>
    </lineage>
</organism>
<reference evidence="1" key="1">
    <citation type="submission" date="2010-07" db="EMBL/GenBank/DDBJ databases">
        <authorList>
            <person name="Muzny D."/>
            <person name="Qin X."/>
            <person name="Deng J."/>
            <person name="Jiang H."/>
            <person name="Liu Y."/>
            <person name="Qu J."/>
            <person name="Song X.-Z."/>
            <person name="Zhang L."/>
            <person name="Thornton R."/>
            <person name="Coyle M."/>
            <person name="Francisco L."/>
            <person name="Jackson L."/>
            <person name="Javaid M."/>
            <person name="Korchina V."/>
            <person name="Kovar C."/>
            <person name="Mata R."/>
            <person name="Mathew T."/>
            <person name="Ngo R."/>
            <person name="Nguyen L."/>
            <person name="Nguyen N."/>
            <person name="Okwuonu G."/>
            <person name="Ongeri F."/>
            <person name="Pham C."/>
            <person name="Simmons D."/>
            <person name="Wilczek-Boney K."/>
            <person name="Hale W."/>
            <person name="Jakkamsetti A."/>
            <person name="Pham P."/>
            <person name="Ruth R."/>
            <person name="San Lucas F."/>
            <person name="Warren J."/>
            <person name="Zhang J."/>
            <person name="Zhao Z."/>
            <person name="Zhou C."/>
            <person name="Zhu D."/>
            <person name="Lee S."/>
            <person name="Bess C."/>
            <person name="Blankenburg K."/>
            <person name="Forbes L."/>
            <person name="Fu Q."/>
            <person name="Gubbala S."/>
            <person name="Hirani K."/>
            <person name="Jayaseelan J.C."/>
            <person name="Lara F."/>
            <person name="Munidasa M."/>
            <person name="Palculict T."/>
            <person name="Patil S."/>
            <person name="Pu L.-L."/>
            <person name="Saada N."/>
            <person name="Tang L."/>
            <person name="Weissenberger G."/>
            <person name="Zhu Y."/>
            <person name="Hemphill L."/>
            <person name="Shang Y."/>
            <person name="Youmans B."/>
            <person name="Ayvaz T."/>
            <person name="Ross M."/>
            <person name="Santibanez J."/>
            <person name="Aqrawi P."/>
            <person name="Gross S."/>
            <person name="Joshi V."/>
            <person name="Fowler G."/>
            <person name="Nazareth L."/>
            <person name="Reid J."/>
            <person name="Worley K."/>
            <person name="Petrosino J."/>
            <person name="Highlander S."/>
            <person name="Gibbs R."/>
        </authorList>
    </citation>
    <scope>NUCLEOTIDE SEQUENCE [LARGE SCALE GENOMIC DNA]</scope>
    <source>
        <strain evidence="1">DSM 16973</strain>
    </source>
</reference>
<dbReference type="AlphaFoldDB" id="E0NT79"/>
<protein>
    <submittedName>
        <fullName evidence="1">Uncharacterized protein</fullName>
    </submittedName>
</protein>
<dbReference type="HOGENOM" id="CLU_2595677_0_0_10"/>
<accession>E0NT79</accession>
<sequence>SKPFTVTSASTVLVEGNSTRVVDTSSSHNTSENECKTKKETKLLNIKTTVLQSDYIDSHLLLKSAIPVLSGDRSDGLPV</sequence>
<evidence type="ECO:0000313" key="1">
    <source>
        <dbReference type="EMBL" id="EFM01651.1"/>
    </source>
</evidence>